<accession>A0A1I1R1U9</accession>
<gene>
    <name evidence="1" type="ORF">SAMN02982929_04427</name>
    <name evidence="2" type="ORF">SAMN05216506_103364</name>
</gene>
<evidence type="ECO:0000313" key="1">
    <source>
        <dbReference type="EMBL" id="SEG84418.1"/>
    </source>
</evidence>
<evidence type="ECO:0000313" key="3">
    <source>
        <dbReference type="Proteomes" id="UP000199690"/>
    </source>
</evidence>
<name>A0A1H6DGC7_9PSEU</name>
<evidence type="ECO:0000313" key="2">
    <source>
        <dbReference type="EMBL" id="SFD28222.1"/>
    </source>
</evidence>
<evidence type="ECO:0000313" key="4">
    <source>
        <dbReference type="Proteomes" id="UP000236729"/>
    </source>
</evidence>
<reference evidence="1" key="2">
    <citation type="submission" date="2016-10" db="EMBL/GenBank/DDBJ databases">
        <authorList>
            <person name="de Groot N.N."/>
        </authorList>
    </citation>
    <scope>NUCLEOTIDE SEQUENCE [LARGE SCALE GENOMIC DNA]</scope>
    <source>
        <strain evidence="1">ATCC 20501</strain>
    </source>
</reference>
<dbReference type="AlphaFoldDB" id="A0A1H6DGC7"/>
<protein>
    <submittedName>
        <fullName evidence="1">Uncharacterized protein</fullName>
    </submittedName>
</protein>
<reference evidence="3 4" key="1">
    <citation type="submission" date="2016-10" db="EMBL/GenBank/DDBJ databases">
        <authorList>
            <person name="Varghese N."/>
            <person name="Submissions S."/>
        </authorList>
    </citation>
    <scope>NUCLEOTIDE SEQUENCE [LARGE SCALE GENOMIC DNA]</scope>
    <source>
        <strain evidence="4">ATCC 20501</strain>
        <strain evidence="2 3">CGMCC 4.3529</strain>
    </source>
</reference>
<proteinExistence type="predicted"/>
<dbReference type="InterPro" id="IPR041638">
    <property type="entry name" value="BaeRF_family11"/>
</dbReference>
<keyword evidence="3" id="KW-1185">Reference proteome</keyword>
<dbReference type="EMBL" id="FOME01000003">
    <property type="protein sequence ID" value="SFD28222.1"/>
    <property type="molecule type" value="Genomic_DNA"/>
</dbReference>
<accession>A0A1H6DGC7</accession>
<dbReference type="Proteomes" id="UP000236729">
    <property type="component" value="Unassembled WGS sequence"/>
</dbReference>
<dbReference type="RefSeq" id="WP_093350964.1">
    <property type="nucleotide sequence ID" value="NZ_FNVB01000006.1"/>
</dbReference>
<dbReference type="Pfam" id="PF18855">
    <property type="entry name" value="baeRF_family11"/>
    <property type="match status" value="1"/>
</dbReference>
<dbReference type="Proteomes" id="UP000199690">
    <property type="component" value="Unassembled WGS sequence"/>
</dbReference>
<dbReference type="SMR" id="A0A1H6DGC7"/>
<dbReference type="EMBL" id="FNVB01000006">
    <property type="protein sequence ID" value="SEG84418.1"/>
    <property type="molecule type" value="Genomic_DNA"/>
</dbReference>
<organism evidence="1 4">
    <name type="scientific">Saccharopolyspora kobensis</name>
    <dbReference type="NCBI Taxonomy" id="146035"/>
    <lineage>
        <taxon>Bacteria</taxon>
        <taxon>Bacillati</taxon>
        <taxon>Actinomycetota</taxon>
        <taxon>Actinomycetes</taxon>
        <taxon>Pseudonocardiales</taxon>
        <taxon>Pseudonocardiaceae</taxon>
        <taxon>Saccharopolyspora</taxon>
    </lineage>
</organism>
<sequence>MAILHTDIPTRSQVDALLTARNPNSASLYLPTDPASTGEAERVELKNLTGEALEQLRAAGADKDAVGELADHLADLGDDEAFFRYQARSLAVFATPTSITTFRLPNHLRAAVEVSDRFHLKPLLRSITFPNTALVLALAQHSVRLLEVLPELDPVTIEVPGMPSDIDSAVGRAFPADRSPIRRLQADEGKKVRIRQFARQVDRALRPVLRGDVPLILAATEPLQSIFRSVSGAPELAPVGLTGNPEESTDRELASAARSVLDDLHADRLRELHELFDLRTGQGRAVSDIADVARHATMGAVDTVFVDIDNTTTGVIDEAGAVDFEPAGASTYGLQDEIARRVWLTGGQVLAVRRDDIPAGGEIAAILRYAP</sequence>